<evidence type="ECO:0000256" key="7">
    <source>
        <dbReference type="SAM" id="Phobius"/>
    </source>
</evidence>
<feature type="transmembrane region" description="Helical" evidence="7">
    <location>
        <begin position="136"/>
        <end position="155"/>
    </location>
</feature>
<dbReference type="GO" id="GO:0006508">
    <property type="term" value="P:proteolysis"/>
    <property type="evidence" value="ECO:0007669"/>
    <property type="project" value="UniProtKB-KW"/>
</dbReference>
<proteinExistence type="inferred from homology"/>
<dbReference type="Gene3D" id="1.20.1540.10">
    <property type="entry name" value="Rhomboid-like"/>
    <property type="match status" value="1"/>
</dbReference>
<reference evidence="9" key="1">
    <citation type="submission" date="2020-12" db="EMBL/GenBank/DDBJ databases">
        <title>Oil enriched cultivation method for isolating marine PHA-producing bacteria.</title>
        <authorList>
            <person name="Zheng W."/>
            <person name="Yu S."/>
            <person name="Huang Y."/>
        </authorList>
    </citation>
    <scope>NUCLEOTIDE SEQUENCE</scope>
    <source>
        <strain evidence="9">SY-2-12</strain>
    </source>
</reference>
<evidence type="ECO:0000256" key="4">
    <source>
        <dbReference type="ARBA" id="ARBA00022801"/>
    </source>
</evidence>
<evidence type="ECO:0000313" key="10">
    <source>
        <dbReference type="Proteomes" id="UP000664096"/>
    </source>
</evidence>
<keyword evidence="4" id="KW-0378">Hydrolase</keyword>
<evidence type="ECO:0000256" key="6">
    <source>
        <dbReference type="ARBA" id="ARBA00023136"/>
    </source>
</evidence>
<accession>A0A939EHP2</accession>
<dbReference type="InterPro" id="IPR050925">
    <property type="entry name" value="Rhomboid_protease_S54"/>
</dbReference>
<dbReference type="PANTHER" id="PTHR43731">
    <property type="entry name" value="RHOMBOID PROTEASE"/>
    <property type="match status" value="1"/>
</dbReference>
<feature type="transmembrane region" description="Helical" evidence="7">
    <location>
        <begin position="198"/>
        <end position="217"/>
    </location>
</feature>
<feature type="transmembrane region" description="Helical" evidence="7">
    <location>
        <begin position="42"/>
        <end position="60"/>
    </location>
</feature>
<name>A0A939EHP2_9HYPH</name>
<feature type="transmembrane region" description="Helical" evidence="7">
    <location>
        <begin position="18"/>
        <end position="35"/>
    </location>
</feature>
<dbReference type="GO" id="GO:0016020">
    <property type="term" value="C:membrane"/>
    <property type="evidence" value="ECO:0007669"/>
    <property type="project" value="UniProtKB-SubCell"/>
</dbReference>
<evidence type="ECO:0000256" key="2">
    <source>
        <dbReference type="ARBA" id="ARBA00009045"/>
    </source>
</evidence>
<dbReference type="RefSeq" id="WP_207143068.1">
    <property type="nucleotide sequence ID" value="NZ_JAEKJZ010000006.1"/>
</dbReference>
<keyword evidence="6 7" id="KW-0472">Membrane</keyword>
<comment type="subcellular location">
    <subcellularLocation>
        <location evidence="1">Membrane</location>
        <topology evidence="1">Multi-pass membrane protein</topology>
    </subcellularLocation>
</comment>
<keyword evidence="9" id="KW-0645">Protease</keyword>
<feature type="domain" description="Peptidase S54 rhomboid" evidence="8">
    <location>
        <begin position="72"/>
        <end position="219"/>
    </location>
</feature>
<evidence type="ECO:0000256" key="1">
    <source>
        <dbReference type="ARBA" id="ARBA00004141"/>
    </source>
</evidence>
<gene>
    <name evidence="9" type="ORF">JF539_22870</name>
</gene>
<comment type="similarity">
    <text evidence="2">Belongs to the peptidase S54 family.</text>
</comment>
<comment type="caution">
    <text evidence="9">The sequence shown here is derived from an EMBL/GenBank/DDBJ whole genome shotgun (WGS) entry which is preliminary data.</text>
</comment>
<feature type="transmembrane region" description="Helical" evidence="7">
    <location>
        <begin position="112"/>
        <end position="130"/>
    </location>
</feature>
<feature type="transmembrane region" description="Helical" evidence="7">
    <location>
        <begin position="175"/>
        <end position="192"/>
    </location>
</feature>
<dbReference type="Proteomes" id="UP000664096">
    <property type="component" value="Unassembled WGS sequence"/>
</dbReference>
<organism evidence="9 10">
    <name type="scientific">Roseibium aggregatum</name>
    <dbReference type="NCBI Taxonomy" id="187304"/>
    <lineage>
        <taxon>Bacteria</taxon>
        <taxon>Pseudomonadati</taxon>
        <taxon>Pseudomonadota</taxon>
        <taxon>Alphaproteobacteria</taxon>
        <taxon>Hyphomicrobiales</taxon>
        <taxon>Stappiaceae</taxon>
        <taxon>Roseibium</taxon>
    </lineage>
</organism>
<evidence type="ECO:0000256" key="3">
    <source>
        <dbReference type="ARBA" id="ARBA00022692"/>
    </source>
</evidence>
<dbReference type="Pfam" id="PF01694">
    <property type="entry name" value="Rhomboid"/>
    <property type="match status" value="1"/>
</dbReference>
<dbReference type="InterPro" id="IPR022764">
    <property type="entry name" value="Peptidase_S54_rhomboid_dom"/>
</dbReference>
<evidence type="ECO:0000259" key="8">
    <source>
        <dbReference type="Pfam" id="PF01694"/>
    </source>
</evidence>
<dbReference type="PANTHER" id="PTHR43731:SF14">
    <property type="entry name" value="PRESENILIN-ASSOCIATED RHOMBOID-LIKE PROTEIN, MITOCHONDRIAL"/>
    <property type="match status" value="1"/>
</dbReference>
<dbReference type="InterPro" id="IPR035952">
    <property type="entry name" value="Rhomboid-like_sf"/>
</dbReference>
<dbReference type="GO" id="GO:0004252">
    <property type="term" value="F:serine-type endopeptidase activity"/>
    <property type="evidence" value="ECO:0007669"/>
    <property type="project" value="InterPro"/>
</dbReference>
<dbReference type="EMBL" id="JAEKJZ010000006">
    <property type="protein sequence ID" value="MBN9673219.1"/>
    <property type="molecule type" value="Genomic_DNA"/>
</dbReference>
<dbReference type="SUPFAM" id="SSF144091">
    <property type="entry name" value="Rhomboid-like"/>
    <property type="match status" value="1"/>
</dbReference>
<keyword evidence="3 7" id="KW-0812">Transmembrane</keyword>
<dbReference type="AlphaFoldDB" id="A0A939EHP2"/>
<sequence length="232" mass="25637">MFFPVYDHNRLNHLPRPYVNLAIITANVLIFVLFQGAGEERAVAASSYSFGLIPVVFFDIRDLAPQLQMLPDWMSLVTYAFLHGNFMHLFGNMLFLWVFGDNVEDAMGHLRYLLFYLLCAAAGGFVYAIMDVSSDAPLIGASGAVSGVVAAYLMLHPRVKVWVLAFGRLPLRLSARWVLGAWIVYQIVNAVIGGDSQVAWMAHIGGLAAGAVLVVFFRRRGVPLFDRNLGNA</sequence>
<keyword evidence="5 7" id="KW-1133">Transmembrane helix</keyword>
<evidence type="ECO:0000256" key="5">
    <source>
        <dbReference type="ARBA" id="ARBA00022989"/>
    </source>
</evidence>
<feature type="transmembrane region" description="Helical" evidence="7">
    <location>
        <begin position="80"/>
        <end position="100"/>
    </location>
</feature>
<protein>
    <submittedName>
        <fullName evidence="9">Rhomboid family intramembrane serine protease</fullName>
    </submittedName>
</protein>
<evidence type="ECO:0000313" key="9">
    <source>
        <dbReference type="EMBL" id="MBN9673219.1"/>
    </source>
</evidence>